<feature type="domain" description="Helix-turn-helix type 11" evidence="1">
    <location>
        <begin position="6"/>
        <end position="60"/>
    </location>
</feature>
<evidence type="ECO:0000259" key="2">
    <source>
        <dbReference type="Pfam" id="PF13280"/>
    </source>
</evidence>
<dbReference type="EMBL" id="CP004387">
    <property type="protein sequence ID" value="AJD49876.1"/>
    <property type="molecule type" value="Genomic_DNA"/>
</dbReference>
<dbReference type="SUPFAM" id="SSF46785">
    <property type="entry name" value="Winged helix' DNA-binding domain"/>
    <property type="match status" value="1"/>
</dbReference>
<dbReference type="Pfam" id="PF13280">
    <property type="entry name" value="WYL"/>
    <property type="match status" value="1"/>
</dbReference>
<dbReference type="Gene3D" id="1.10.10.10">
    <property type="entry name" value="Winged helix-like DNA-binding domain superfamily/Winged helix DNA-binding domain"/>
    <property type="match status" value="1"/>
</dbReference>
<dbReference type="InterPro" id="IPR036390">
    <property type="entry name" value="WH_DNA-bd_sf"/>
</dbReference>
<dbReference type="HOGENOM" id="CLU_041141_7_1_6"/>
<gene>
    <name evidence="3" type="ORF">S7S_17320</name>
</gene>
<dbReference type="InterPro" id="IPR036388">
    <property type="entry name" value="WH-like_DNA-bd_sf"/>
</dbReference>
<feature type="domain" description="WYL" evidence="2">
    <location>
        <begin position="137"/>
        <end position="203"/>
    </location>
</feature>
<dbReference type="InterPro" id="IPR026881">
    <property type="entry name" value="WYL_dom"/>
</dbReference>
<dbReference type="Proteomes" id="UP000006764">
    <property type="component" value="Chromosome"/>
</dbReference>
<dbReference type="STRING" id="391936.S7S_17320"/>
<dbReference type="InterPro" id="IPR013196">
    <property type="entry name" value="HTH_11"/>
</dbReference>
<dbReference type="Pfam" id="PF08279">
    <property type="entry name" value="HTH_11"/>
    <property type="match status" value="1"/>
</dbReference>
<dbReference type="PROSITE" id="PS52050">
    <property type="entry name" value="WYL"/>
    <property type="match status" value="1"/>
</dbReference>
<dbReference type="KEGG" id="apac:S7S_17320"/>
<protein>
    <submittedName>
        <fullName evidence="3">Putative transcriptional regulator</fullName>
    </submittedName>
</protein>
<evidence type="ECO:0000259" key="1">
    <source>
        <dbReference type="Pfam" id="PF08279"/>
    </source>
</evidence>
<dbReference type="PANTHER" id="PTHR34580">
    <property type="match status" value="1"/>
</dbReference>
<accession>A0A0B4XRQ1</accession>
<name>A0A0B4XRQ1_9GAMM</name>
<evidence type="ECO:0000313" key="4">
    <source>
        <dbReference type="Proteomes" id="UP000006764"/>
    </source>
</evidence>
<keyword evidence="4" id="KW-1185">Reference proteome</keyword>
<organism evidence="3 4">
    <name type="scientific">Isoalcanivorax pacificus W11-5</name>
    <dbReference type="NCBI Taxonomy" id="391936"/>
    <lineage>
        <taxon>Bacteria</taxon>
        <taxon>Pseudomonadati</taxon>
        <taxon>Pseudomonadota</taxon>
        <taxon>Gammaproteobacteria</taxon>
        <taxon>Oceanospirillales</taxon>
        <taxon>Alcanivoracaceae</taxon>
        <taxon>Isoalcanivorax</taxon>
    </lineage>
</organism>
<proteinExistence type="predicted"/>
<dbReference type="PANTHER" id="PTHR34580:SF3">
    <property type="entry name" value="PROTEIN PAFB"/>
    <property type="match status" value="1"/>
</dbReference>
<sequence length="228" mass="26304">MDRTERLFRLMDCLRQHRRPVTAARLAEQLSVSVRTIYRDIQSLIALGASIDGEAGMGYQLRAGFFLPPLMFDDIELEALVLGARWVAEQGDEELVRAANNVLAKVATSSPRDLRERIAGIGLVAWSACNEDTGTAFLRQVREAIRRELVVTIDYTRADGEISQRTVWPVMLAFFERTRMLVAWCELRGAFRHFRLDRLNRLDMGEGHYPRRRSALLREWRKEMKIPE</sequence>
<dbReference type="InterPro" id="IPR051534">
    <property type="entry name" value="CBASS_pafABC_assoc_protein"/>
</dbReference>
<dbReference type="AlphaFoldDB" id="A0A0B4XRQ1"/>
<evidence type="ECO:0000313" key="3">
    <source>
        <dbReference type="EMBL" id="AJD49876.1"/>
    </source>
</evidence>
<dbReference type="RefSeq" id="WP_008734897.1">
    <property type="nucleotide sequence ID" value="NZ_CP004387.1"/>
</dbReference>
<reference evidence="3 4" key="1">
    <citation type="journal article" date="2012" name="J. Bacteriol.">
        <title>Genome sequence of an alkane-degrading bacterium, Alcanivorax pacificus type strain W11-5, isolated from deep sea sediment.</title>
        <authorList>
            <person name="Lai Q."/>
            <person name="Shao Z."/>
        </authorList>
    </citation>
    <scope>NUCLEOTIDE SEQUENCE [LARGE SCALE GENOMIC DNA]</scope>
    <source>
        <strain evidence="3 4">W11-5</strain>
    </source>
</reference>
<dbReference type="OrthoDB" id="9807255at2"/>